<dbReference type="Proteomes" id="UP000657918">
    <property type="component" value="Unassembled WGS sequence"/>
</dbReference>
<protein>
    <submittedName>
        <fullName evidence="1">Uncharacterized protein</fullName>
    </submittedName>
</protein>
<evidence type="ECO:0000313" key="2">
    <source>
        <dbReference type="Proteomes" id="UP000657918"/>
    </source>
</evidence>
<organism evidence="1 2">
    <name type="scientific">Salix dunnii</name>
    <dbReference type="NCBI Taxonomy" id="1413687"/>
    <lineage>
        <taxon>Eukaryota</taxon>
        <taxon>Viridiplantae</taxon>
        <taxon>Streptophyta</taxon>
        <taxon>Embryophyta</taxon>
        <taxon>Tracheophyta</taxon>
        <taxon>Spermatophyta</taxon>
        <taxon>Magnoliopsida</taxon>
        <taxon>eudicotyledons</taxon>
        <taxon>Gunneridae</taxon>
        <taxon>Pentapetalae</taxon>
        <taxon>rosids</taxon>
        <taxon>fabids</taxon>
        <taxon>Malpighiales</taxon>
        <taxon>Salicaceae</taxon>
        <taxon>Saliceae</taxon>
        <taxon>Salix</taxon>
    </lineage>
</organism>
<accession>A0A835MLN0</accession>
<keyword evidence="2" id="KW-1185">Reference proteome</keyword>
<gene>
    <name evidence="1" type="ORF">SADUNF_Sadunf18G0005000</name>
</gene>
<evidence type="ECO:0000313" key="1">
    <source>
        <dbReference type="EMBL" id="KAF9661973.1"/>
    </source>
</evidence>
<name>A0A835MLN0_9ROSI</name>
<sequence length="59" mass="6734">MEKGAVVVVHAEKQTQVKKEEERTSVLSKTDFSNLFGLSSVWVFHHSPKVSVFKIFIWG</sequence>
<dbReference type="EMBL" id="JADGMS010000018">
    <property type="protein sequence ID" value="KAF9661973.1"/>
    <property type="molecule type" value="Genomic_DNA"/>
</dbReference>
<reference evidence="1 2" key="1">
    <citation type="submission" date="2020-10" db="EMBL/GenBank/DDBJ databases">
        <title>Plant Genome Project.</title>
        <authorList>
            <person name="Zhang R.-G."/>
        </authorList>
    </citation>
    <scope>NUCLEOTIDE SEQUENCE [LARGE SCALE GENOMIC DNA]</scope>
    <source>
        <strain evidence="1">FAFU-HL-1</strain>
        <tissue evidence="1">Leaf</tissue>
    </source>
</reference>
<dbReference type="AlphaFoldDB" id="A0A835MLN0"/>
<proteinExistence type="predicted"/>
<comment type="caution">
    <text evidence="1">The sequence shown here is derived from an EMBL/GenBank/DDBJ whole genome shotgun (WGS) entry which is preliminary data.</text>
</comment>